<protein>
    <submittedName>
        <fullName evidence="2">Uncharacterized protein</fullName>
    </submittedName>
</protein>
<accession>A0A2N3YF22</accession>
<proteinExistence type="predicted"/>
<organism evidence="2 3">
    <name type="scientific">Phycicoccus duodecadis</name>
    <dbReference type="NCBI Taxonomy" id="173053"/>
    <lineage>
        <taxon>Bacteria</taxon>
        <taxon>Bacillati</taxon>
        <taxon>Actinomycetota</taxon>
        <taxon>Actinomycetes</taxon>
        <taxon>Micrococcales</taxon>
        <taxon>Intrasporangiaceae</taxon>
        <taxon>Phycicoccus</taxon>
    </lineage>
</organism>
<keyword evidence="3" id="KW-1185">Reference proteome</keyword>
<evidence type="ECO:0000313" key="3">
    <source>
        <dbReference type="Proteomes" id="UP000233781"/>
    </source>
</evidence>
<reference evidence="2 3" key="1">
    <citation type="submission" date="2017-12" db="EMBL/GenBank/DDBJ databases">
        <title>Sequencing the genomes of 1000 Actinobacteria strains.</title>
        <authorList>
            <person name="Klenk H.-P."/>
        </authorList>
    </citation>
    <scope>NUCLEOTIDE SEQUENCE [LARGE SCALE GENOMIC DNA]</scope>
    <source>
        <strain evidence="2 3">DSM 12806</strain>
    </source>
</reference>
<keyword evidence="1" id="KW-0812">Transmembrane</keyword>
<keyword evidence="1" id="KW-0472">Membrane</keyword>
<sequence>MDAVIGLVGVLVGLLPLAAAGVALFLWLHTRRPRVPASVGGAVAAAGYDPAAPPPVPVGQWNAQLSPGGAMVLPGQQVGVLRIENGWLGFHPAGPQSPPTWLVPAHQVRAGKNSLLARQEVWLETPATGRVNATVSHEHINQWMGNDLKSLRERRYADEFLWVLHQAGGAVAG</sequence>
<dbReference type="RefSeq" id="WP_101394155.1">
    <property type="nucleotide sequence ID" value="NZ_PJNE01000001.1"/>
</dbReference>
<name>A0A2N3YF22_9MICO</name>
<gene>
    <name evidence="2" type="ORF">ATL31_0231</name>
</gene>
<dbReference type="EMBL" id="PJNE01000001">
    <property type="protein sequence ID" value="PKW25441.1"/>
    <property type="molecule type" value="Genomic_DNA"/>
</dbReference>
<keyword evidence="1" id="KW-1133">Transmembrane helix</keyword>
<dbReference type="OrthoDB" id="4843458at2"/>
<dbReference type="Proteomes" id="UP000233781">
    <property type="component" value="Unassembled WGS sequence"/>
</dbReference>
<comment type="caution">
    <text evidence="2">The sequence shown here is derived from an EMBL/GenBank/DDBJ whole genome shotgun (WGS) entry which is preliminary data.</text>
</comment>
<dbReference type="AlphaFoldDB" id="A0A2N3YF22"/>
<feature type="transmembrane region" description="Helical" evidence="1">
    <location>
        <begin position="6"/>
        <end position="28"/>
    </location>
</feature>
<evidence type="ECO:0000313" key="2">
    <source>
        <dbReference type="EMBL" id="PKW25441.1"/>
    </source>
</evidence>
<evidence type="ECO:0000256" key="1">
    <source>
        <dbReference type="SAM" id="Phobius"/>
    </source>
</evidence>